<evidence type="ECO:0000313" key="2">
    <source>
        <dbReference type="EMBL" id="MDF2096039.1"/>
    </source>
</evidence>
<reference evidence="2 3" key="1">
    <citation type="submission" date="2023-03" db="EMBL/GenBank/DDBJ databases">
        <title>Fodinicurvata sp. CAU 1616 isolated from sea sendiment.</title>
        <authorList>
            <person name="Kim W."/>
        </authorList>
    </citation>
    <scope>NUCLEOTIDE SEQUENCE [LARGE SCALE GENOMIC DNA]</scope>
    <source>
        <strain evidence="2 3">CAU 1616</strain>
    </source>
</reference>
<accession>A0ABT5YP88</accession>
<keyword evidence="3" id="KW-1185">Reference proteome</keyword>
<dbReference type="EMBL" id="JARHUD010000004">
    <property type="protein sequence ID" value="MDF2096039.1"/>
    <property type="molecule type" value="Genomic_DNA"/>
</dbReference>
<organism evidence="2 3">
    <name type="scientific">Aquibaculum arenosum</name>
    <dbReference type="NCBI Taxonomy" id="3032591"/>
    <lineage>
        <taxon>Bacteria</taxon>
        <taxon>Pseudomonadati</taxon>
        <taxon>Pseudomonadota</taxon>
        <taxon>Alphaproteobacteria</taxon>
        <taxon>Rhodospirillales</taxon>
        <taxon>Rhodovibrionaceae</taxon>
        <taxon>Aquibaculum</taxon>
    </lineage>
</organism>
<evidence type="ECO:0000256" key="1">
    <source>
        <dbReference type="SAM" id="Phobius"/>
    </source>
</evidence>
<feature type="transmembrane region" description="Helical" evidence="1">
    <location>
        <begin position="91"/>
        <end position="112"/>
    </location>
</feature>
<evidence type="ECO:0000313" key="3">
    <source>
        <dbReference type="Proteomes" id="UP001215503"/>
    </source>
</evidence>
<comment type="caution">
    <text evidence="2">The sequence shown here is derived from an EMBL/GenBank/DDBJ whole genome shotgun (WGS) entry which is preliminary data.</text>
</comment>
<feature type="transmembrane region" description="Helical" evidence="1">
    <location>
        <begin position="217"/>
        <end position="236"/>
    </location>
</feature>
<feature type="transmembrane region" description="Helical" evidence="1">
    <location>
        <begin position="28"/>
        <end position="46"/>
    </location>
</feature>
<keyword evidence="1" id="KW-0812">Transmembrane</keyword>
<keyword evidence="1" id="KW-0472">Membrane</keyword>
<dbReference type="RefSeq" id="WP_275822054.1">
    <property type="nucleotide sequence ID" value="NZ_JARHUD010000004.1"/>
</dbReference>
<dbReference type="Proteomes" id="UP001215503">
    <property type="component" value="Unassembled WGS sequence"/>
</dbReference>
<protein>
    <submittedName>
        <fullName evidence="2">Uncharacterized protein</fullName>
    </submittedName>
</protein>
<sequence>MGLLNLPHPLFDWIDQTVLGFLPPLLRLLLWAVLAAVLAMELYRLFSPQKRISAIKLEFRAAQQRLNDFDGAFEEAWPLIGRVLGLAFKRIGLVLPATLAASLPLLAVIVWLDASYGHRYPAAAEPVEVSVPRDGYEGRLDQAVAPPPSAVILDPSGEEVTRVELEAPVPLLHKRRYWNLLLGNPAGYLPDDAPVERITLSLPRLEVLSFGPQWLRGWEPAFFAALMLFAFLLKYVRRIE</sequence>
<proteinExistence type="predicted"/>
<gene>
    <name evidence="2" type="ORF">P2G67_08635</name>
</gene>
<keyword evidence="1" id="KW-1133">Transmembrane helix</keyword>
<name>A0ABT5YP88_9PROT</name>